<feature type="region of interest" description="Disordered" evidence="1">
    <location>
        <begin position="1"/>
        <end position="21"/>
    </location>
</feature>
<proteinExistence type="predicted"/>
<keyword evidence="3" id="KW-0378">Hydrolase</keyword>
<gene>
    <name evidence="3" type="ORF">AVDCRST_MAG66-1444</name>
</gene>
<dbReference type="EMBL" id="CADCUS010000216">
    <property type="protein sequence ID" value="CAA9401000.1"/>
    <property type="molecule type" value="Genomic_DNA"/>
</dbReference>
<dbReference type="InterPro" id="IPR036457">
    <property type="entry name" value="PPM-type-like_dom_sf"/>
</dbReference>
<evidence type="ECO:0000313" key="3">
    <source>
        <dbReference type="EMBL" id="CAA9401000.1"/>
    </source>
</evidence>
<dbReference type="SUPFAM" id="SSF81606">
    <property type="entry name" value="PP2C-like"/>
    <property type="match status" value="1"/>
</dbReference>
<accession>A0A6J4P0P9</accession>
<evidence type="ECO:0000256" key="1">
    <source>
        <dbReference type="SAM" id="MobiDB-lite"/>
    </source>
</evidence>
<evidence type="ECO:0000259" key="2">
    <source>
        <dbReference type="PROSITE" id="PS51746"/>
    </source>
</evidence>
<dbReference type="Pfam" id="PF13672">
    <property type="entry name" value="PP2C_2"/>
    <property type="match status" value="1"/>
</dbReference>
<dbReference type="PROSITE" id="PS51746">
    <property type="entry name" value="PPM_2"/>
    <property type="match status" value="1"/>
</dbReference>
<reference evidence="3" key="1">
    <citation type="submission" date="2020-02" db="EMBL/GenBank/DDBJ databases">
        <authorList>
            <person name="Meier V. D."/>
        </authorList>
    </citation>
    <scope>NUCLEOTIDE SEQUENCE</scope>
    <source>
        <strain evidence="3">AVDCRST_MAG66</strain>
    </source>
</reference>
<dbReference type="SMART" id="SM00331">
    <property type="entry name" value="PP2C_SIG"/>
    <property type="match status" value="1"/>
</dbReference>
<dbReference type="Gene3D" id="3.60.40.10">
    <property type="entry name" value="PPM-type phosphatase domain"/>
    <property type="match status" value="1"/>
</dbReference>
<dbReference type="InterPro" id="IPR001932">
    <property type="entry name" value="PPM-type_phosphatase-like_dom"/>
</dbReference>
<organism evidence="3">
    <name type="scientific">uncultured Pseudonocardia sp</name>
    <dbReference type="NCBI Taxonomy" id="211455"/>
    <lineage>
        <taxon>Bacteria</taxon>
        <taxon>Bacillati</taxon>
        <taxon>Actinomycetota</taxon>
        <taxon>Actinomycetes</taxon>
        <taxon>Pseudonocardiales</taxon>
        <taxon>Pseudonocardiaceae</taxon>
        <taxon>Pseudonocardia</taxon>
        <taxon>environmental samples</taxon>
    </lineage>
</organism>
<dbReference type="GO" id="GO:0004722">
    <property type="term" value="F:protein serine/threonine phosphatase activity"/>
    <property type="evidence" value="ECO:0007669"/>
    <property type="project" value="UniProtKB-EC"/>
</dbReference>
<sequence length="271" mass="27724">MPLTLHSAAGSDIGRRRPLNQDSAVTSPRLLAVADGMGGHAHGEVASSVAVRALAALDSTLVGADLAGVDLLGSLARAVTEAAGRLTEMARENPALRGTGTTVVALLFDGARVGILHVGDSRAYVVRDGSLVRLTRDHTLVQALVDEGRLSVEEAAEHPRRSMLLRTLQDGTTVEPDLFVHEGLAGDRYLVCSDGVTAVLSDAEIHQVLVTAPAPAAAVDRLIELANLGGGPDNITCVVADLVESAEPAPPAEPFVFGAAAVAPPGDAPAG</sequence>
<feature type="domain" description="PPM-type phosphatase" evidence="2">
    <location>
        <begin position="6"/>
        <end position="242"/>
    </location>
</feature>
<dbReference type="PANTHER" id="PTHR13832:SF827">
    <property type="entry name" value="PROTEIN PHOSPHATASE 1L"/>
    <property type="match status" value="1"/>
</dbReference>
<dbReference type="CDD" id="cd00143">
    <property type="entry name" value="PP2Cc"/>
    <property type="match status" value="1"/>
</dbReference>
<dbReference type="EC" id="3.1.3.16" evidence="3"/>
<dbReference type="SMART" id="SM00332">
    <property type="entry name" value="PP2Cc"/>
    <property type="match status" value="1"/>
</dbReference>
<dbReference type="InterPro" id="IPR015655">
    <property type="entry name" value="PP2C"/>
</dbReference>
<dbReference type="PANTHER" id="PTHR13832">
    <property type="entry name" value="PROTEIN PHOSPHATASE 2C"/>
    <property type="match status" value="1"/>
</dbReference>
<protein>
    <submittedName>
        <fullName evidence="3">Serine/threonine phosphatase PPP</fullName>
        <ecNumber evidence="3">3.1.3.16</ecNumber>
    </submittedName>
</protein>
<name>A0A6J4P0P9_9PSEU</name>
<dbReference type="AlphaFoldDB" id="A0A6J4P0P9"/>